<evidence type="ECO:0000256" key="12">
    <source>
        <dbReference type="SAM" id="SignalP"/>
    </source>
</evidence>
<feature type="signal peptide" evidence="12">
    <location>
        <begin position="1"/>
        <end position="17"/>
    </location>
</feature>
<dbReference type="GO" id="GO:0003774">
    <property type="term" value="F:cytoskeletal motor activity"/>
    <property type="evidence" value="ECO:0007669"/>
    <property type="project" value="InterPro"/>
</dbReference>
<dbReference type="PANTHER" id="PTHR34933:SF1">
    <property type="entry name" value="FLAGELLAR L-RING PROTEIN"/>
    <property type="match status" value="1"/>
</dbReference>
<dbReference type="GO" id="GO:0009279">
    <property type="term" value="C:cell outer membrane"/>
    <property type="evidence" value="ECO:0007669"/>
    <property type="project" value="UniProtKB-SubCell"/>
</dbReference>
<keyword evidence="5 11" id="KW-0732">Signal</keyword>
<keyword evidence="10 11" id="KW-0449">Lipoprotein</keyword>
<evidence type="ECO:0000256" key="6">
    <source>
        <dbReference type="ARBA" id="ARBA00023136"/>
    </source>
</evidence>
<keyword evidence="8 11" id="KW-0975">Bacterial flagellum</keyword>
<evidence type="ECO:0000256" key="11">
    <source>
        <dbReference type="HAMAP-Rule" id="MF_00415"/>
    </source>
</evidence>
<evidence type="ECO:0000313" key="13">
    <source>
        <dbReference type="EMBL" id="PWV63317.1"/>
    </source>
</evidence>
<keyword evidence="6 11" id="KW-0472">Membrane</keyword>
<dbReference type="Pfam" id="PF02107">
    <property type="entry name" value="FlgH"/>
    <property type="match status" value="1"/>
</dbReference>
<keyword evidence="13" id="KW-0282">Flagellum</keyword>
<dbReference type="Proteomes" id="UP000246569">
    <property type="component" value="Unassembled WGS sequence"/>
</dbReference>
<name>A0A317MXG0_9GAMM</name>
<proteinExistence type="inferred from homology"/>
<dbReference type="EMBL" id="QGTJ01000003">
    <property type="protein sequence ID" value="PWV63317.1"/>
    <property type="molecule type" value="Genomic_DNA"/>
</dbReference>
<evidence type="ECO:0000256" key="2">
    <source>
        <dbReference type="ARBA" id="ARBA00004635"/>
    </source>
</evidence>
<organism evidence="13 14">
    <name type="scientific">Plasticicumulans acidivorans</name>
    <dbReference type="NCBI Taxonomy" id="886464"/>
    <lineage>
        <taxon>Bacteria</taxon>
        <taxon>Pseudomonadati</taxon>
        <taxon>Pseudomonadota</taxon>
        <taxon>Gammaproteobacteria</taxon>
        <taxon>Candidatus Competibacteraceae</taxon>
        <taxon>Plasticicumulans</taxon>
    </lineage>
</organism>
<comment type="caution">
    <text evidence="13">The sequence shown here is derived from an EMBL/GenBank/DDBJ whole genome shotgun (WGS) entry which is preliminary data.</text>
</comment>
<evidence type="ECO:0000256" key="10">
    <source>
        <dbReference type="ARBA" id="ARBA00023288"/>
    </source>
</evidence>
<reference evidence="13 14" key="1">
    <citation type="submission" date="2018-05" db="EMBL/GenBank/DDBJ databases">
        <title>Genomic Encyclopedia of Type Strains, Phase IV (KMG-IV): sequencing the most valuable type-strain genomes for metagenomic binning, comparative biology and taxonomic classification.</title>
        <authorList>
            <person name="Goeker M."/>
        </authorList>
    </citation>
    <scope>NUCLEOTIDE SEQUENCE [LARGE SCALE GENOMIC DNA]</scope>
    <source>
        <strain evidence="13 14">DSM 23606</strain>
    </source>
</reference>
<accession>A0A317MXG0</accession>
<keyword evidence="13" id="KW-0969">Cilium</keyword>
<evidence type="ECO:0000256" key="7">
    <source>
        <dbReference type="ARBA" id="ARBA00023139"/>
    </source>
</evidence>
<evidence type="ECO:0000256" key="4">
    <source>
        <dbReference type="ARBA" id="ARBA00011439"/>
    </source>
</evidence>
<evidence type="ECO:0000256" key="9">
    <source>
        <dbReference type="ARBA" id="ARBA00023237"/>
    </source>
</evidence>
<sequence>MKPLLLPVAGIALLALSACTTLPLDHQFTPVTPSVMGSLAQTQPRPANGAIYRAGTDMRLFESRTARRIGDIITITLAEKTAATKKADTKLGKSSDSQLATPAVLFGRTIDKAAVSLTNDTTFDGKGSADQSNSLSGTISAVVTDVYPNGNLQIRGEKEVTLNQGQEFVIVQGVVRPDDIAADNSVASSKVADAQITYAGKGALADSNTAGWLTRLLMHAFFPI</sequence>
<keyword evidence="9 11" id="KW-0998">Cell outer membrane</keyword>
<feature type="chain" id="PRO_5016444653" description="Flagellar L-ring protein" evidence="12">
    <location>
        <begin position="18"/>
        <end position="224"/>
    </location>
</feature>
<dbReference type="HAMAP" id="MF_00415">
    <property type="entry name" value="FlgH"/>
    <property type="match status" value="1"/>
</dbReference>
<dbReference type="PROSITE" id="PS51257">
    <property type="entry name" value="PROKAR_LIPOPROTEIN"/>
    <property type="match status" value="1"/>
</dbReference>
<evidence type="ECO:0000256" key="5">
    <source>
        <dbReference type="ARBA" id="ARBA00022729"/>
    </source>
</evidence>
<dbReference type="GO" id="GO:0009427">
    <property type="term" value="C:bacterial-type flagellum basal body, distal rod, L ring"/>
    <property type="evidence" value="ECO:0007669"/>
    <property type="project" value="InterPro"/>
</dbReference>
<keyword evidence="7" id="KW-0564">Palmitate</keyword>
<dbReference type="GO" id="GO:0071973">
    <property type="term" value="P:bacterial-type flagellum-dependent cell motility"/>
    <property type="evidence" value="ECO:0007669"/>
    <property type="project" value="InterPro"/>
</dbReference>
<dbReference type="PRINTS" id="PR01008">
    <property type="entry name" value="FLGLRINGFLGH"/>
</dbReference>
<gene>
    <name evidence="11" type="primary">flgH</name>
    <name evidence="13" type="ORF">C7443_103242</name>
</gene>
<comment type="similarity">
    <text evidence="3 11">Belongs to the FlgH family.</text>
</comment>
<comment type="subunit">
    <text evidence="4 11">The basal body constitutes a major portion of the flagellar organelle and consists of four rings (L,P,S, and M) mounted on a central rod.</text>
</comment>
<evidence type="ECO:0000256" key="3">
    <source>
        <dbReference type="ARBA" id="ARBA00006929"/>
    </source>
</evidence>
<dbReference type="InterPro" id="IPR000527">
    <property type="entry name" value="Flag_Lring"/>
</dbReference>
<evidence type="ECO:0000256" key="1">
    <source>
        <dbReference type="ARBA" id="ARBA00002591"/>
    </source>
</evidence>
<comment type="subcellular location">
    <subcellularLocation>
        <location evidence="11">Cell outer membrane</location>
        <topology evidence="11">Lipid-anchor</topology>
    </subcellularLocation>
    <subcellularLocation>
        <location evidence="11">Bacterial flagellum basal body</location>
    </subcellularLocation>
    <subcellularLocation>
        <location evidence="2">Membrane</location>
        <topology evidence="2">Lipid-anchor</topology>
    </subcellularLocation>
</comment>
<dbReference type="OrthoDB" id="9789463at2"/>
<keyword evidence="13" id="KW-0966">Cell projection</keyword>
<dbReference type="RefSeq" id="WP_110017820.1">
    <property type="nucleotide sequence ID" value="NZ_QGTJ01000003.1"/>
</dbReference>
<comment type="function">
    <text evidence="1 11">Assembles around the rod to form the L-ring and probably protects the motor/basal body from shearing forces during rotation.</text>
</comment>
<evidence type="ECO:0000256" key="8">
    <source>
        <dbReference type="ARBA" id="ARBA00023143"/>
    </source>
</evidence>
<protein>
    <recommendedName>
        <fullName evidence="11">Flagellar L-ring protein</fullName>
    </recommendedName>
    <alternativeName>
        <fullName evidence="11">Basal body L-ring protein</fullName>
    </alternativeName>
</protein>
<keyword evidence="14" id="KW-1185">Reference proteome</keyword>
<dbReference type="PANTHER" id="PTHR34933">
    <property type="entry name" value="FLAGELLAR L-RING PROTEIN"/>
    <property type="match status" value="1"/>
</dbReference>
<evidence type="ECO:0000313" key="14">
    <source>
        <dbReference type="Proteomes" id="UP000246569"/>
    </source>
</evidence>
<dbReference type="AlphaFoldDB" id="A0A317MXG0"/>